<dbReference type="EMBL" id="LSCR01000012">
    <property type="protein sequence ID" value="KXB34705.1"/>
    <property type="molecule type" value="Genomic_DNA"/>
</dbReference>
<dbReference type="STRING" id="1393034.HMPREF3192_00804"/>
<evidence type="ECO:0000313" key="1">
    <source>
        <dbReference type="EMBL" id="KXB34705.1"/>
    </source>
</evidence>
<organism evidence="1 2">
    <name type="scientific">Atopobium deltae</name>
    <dbReference type="NCBI Taxonomy" id="1393034"/>
    <lineage>
        <taxon>Bacteria</taxon>
        <taxon>Bacillati</taxon>
        <taxon>Actinomycetota</taxon>
        <taxon>Coriobacteriia</taxon>
        <taxon>Coriobacteriales</taxon>
        <taxon>Atopobiaceae</taxon>
        <taxon>Atopobium</taxon>
    </lineage>
</organism>
<reference evidence="2" key="1">
    <citation type="submission" date="2016-01" db="EMBL/GenBank/DDBJ databases">
        <authorList>
            <person name="Mitreva M."/>
            <person name="Pepin K.H."/>
            <person name="Mihindukulasuriya K.A."/>
            <person name="Fulton R."/>
            <person name="Fronick C."/>
            <person name="O'Laughlin M."/>
            <person name="Miner T."/>
            <person name="Herter B."/>
            <person name="Rosa B.A."/>
            <person name="Cordes M."/>
            <person name="Tomlinson C."/>
            <person name="Wollam A."/>
            <person name="Palsikar V.B."/>
            <person name="Mardis E.R."/>
            <person name="Wilson R.K."/>
        </authorList>
    </citation>
    <scope>NUCLEOTIDE SEQUENCE [LARGE SCALE GENOMIC DNA]</scope>
    <source>
        <strain evidence="2">DNF00019</strain>
    </source>
</reference>
<keyword evidence="2" id="KW-1185">Reference proteome</keyword>
<name>A0A133XUS9_9ACTN</name>
<comment type="caution">
    <text evidence="1">The sequence shown here is derived from an EMBL/GenBank/DDBJ whole genome shotgun (WGS) entry which is preliminary data.</text>
</comment>
<dbReference type="AlphaFoldDB" id="A0A133XUS9"/>
<evidence type="ECO:0000313" key="2">
    <source>
        <dbReference type="Proteomes" id="UP000070675"/>
    </source>
</evidence>
<dbReference type="PATRIC" id="fig|1393034.3.peg.777"/>
<protein>
    <submittedName>
        <fullName evidence="1">Uncharacterized protein</fullName>
    </submittedName>
</protein>
<sequence>MVCGLGGAAGEKTVRSQFGWFAAWGQVCERLCSAHSCTRAQKDARTRSAFITPDHLSRPCDIRAQR</sequence>
<proteinExistence type="predicted"/>
<gene>
    <name evidence="1" type="ORF">HMPREF3192_00804</name>
</gene>
<dbReference type="Proteomes" id="UP000070675">
    <property type="component" value="Unassembled WGS sequence"/>
</dbReference>
<accession>A0A133XUS9</accession>